<feature type="domain" description="Response regulatory" evidence="2">
    <location>
        <begin position="14"/>
        <end position="132"/>
    </location>
</feature>
<dbReference type="InterPro" id="IPR058245">
    <property type="entry name" value="NreC/VraR/RcsB-like_REC"/>
</dbReference>
<evidence type="ECO:0000313" key="4">
    <source>
        <dbReference type="Proteomes" id="UP000626210"/>
    </source>
</evidence>
<dbReference type="CDD" id="cd17535">
    <property type="entry name" value="REC_NarL-like"/>
    <property type="match status" value="1"/>
</dbReference>
<name>A0ABQ3GA38_9BURK</name>
<accession>A0ABQ3GA38</accession>
<dbReference type="Proteomes" id="UP000626210">
    <property type="component" value="Unassembled WGS sequence"/>
</dbReference>
<evidence type="ECO:0000313" key="3">
    <source>
        <dbReference type="EMBL" id="GHC98566.1"/>
    </source>
</evidence>
<dbReference type="Pfam" id="PF00072">
    <property type="entry name" value="Response_reg"/>
    <property type="match status" value="1"/>
</dbReference>
<dbReference type="RefSeq" id="WP_189690024.1">
    <property type="nucleotide sequence ID" value="NZ_BMYK01000026.1"/>
</dbReference>
<evidence type="ECO:0000259" key="2">
    <source>
        <dbReference type="PROSITE" id="PS50110"/>
    </source>
</evidence>
<dbReference type="PROSITE" id="PS50110">
    <property type="entry name" value="RESPONSE_REGULATORY"/>
    <property type="match status" value="1"/>
</dbReference>
<feature type="modified residue" description="4-aspartylphosphate" evidence="1">
    <location>
        <position position="67"/>
    </location>
</feature>
<dbReference type="InterPro" id="IPR001789">
    <property type="entry name" value="Sig_transdc_resp-reg_receiver"/>
</dbReference>
<gene>
    <name evidence="3" type="ORF">GCM10007320_54470</name>
</gene>
<protein>
    <recommendedName>
        <fullName evidence="2">Response regulatory domain-containing protein</fullName>
    </recommendedName>
</protein>
<dbReference type="Gene3D" id="3.40.50.2300">
    <property type="match status" value="1"/>
</dbReference>
<dbReference type="SMART" id="SM00448">
    <property type="entry name" value="REC"/>
    <property type="match status" value="1"/>
</dbReference>
<keyword evidence="4" id="KW-1185">Reference proteome</keyword>
<dbReference type="PANTHER" id="PTHR45566:SF1">
    <property type="entry name" value="HTH-TYPE TRANSCRIPTIONAL REGULATOR YHJB-RELATED"/>
    <property type="match status" value="1"/>
</dbReference>
<keyword evidence="1" id="KW-0597">Phosphoprotein</keyword>
<proteinExistence type="predicted"/>
<dbReference type="InterPro" id="IPR011006">
    <property type="entry name" value="CheY-like_superfamily"/>
</dbReference>
<dbReference type="PANTHER" id="PTHR45566">
    <property type="entry name" value="HTH-TYPE TRANSCRIPTIONAL REGULATOR YHJB-RELATED"/>
    <property type="match status" value="1"/>
</dbReference>
<evidence type="ECO:0000256" key="1">
    <source>
        <dbReference type="PROSITE-ProRule" id="PRU00169"/>
    </source>
</evidence>
<reference evidence="4" key="1">
    <citation type="journal article" date="2019" name="Int. J. Syst. Evol. Microbiol.">
        <title>The Global Catalogue of Microorganisms (GCM) 10K type strain sequencing project: providing services to taxonomists for standard genome sequencing and annotation.</title>
        <authorList>
            <consortium name="The Broad Institute Genomics Platform"/>
            <consortium name="The Broad Institute Genome Sequencing Center for Infectious Disease"/>
            <person name="Wu L."/>
            <person name="Ma J."/>
        </authorList>
    </citation>
    <scope>NUCLEOTIDE SEQUENCE [LARGE SCALE GENOMIC DNA]</scope>
    <source>
        <strain evidence="4">KCTC 23314</strain>
    </source>
</reference>
<sequence>MVPSLARIFRFQRRALLVEDNPMIRDNLVAALTEMANVEVIATAETEEQAVRWLAESAARVDLVILDLMLAQGSGIGVLRSLRQQRLRAPVVVLTNYATQDIRERCLELGAAAMFDKSQEVDDFLAFCHSATPIASAKASASAKTAALKTRMAA</sequence>
<dbReference type="EMBL" id="BMYK01000026">
    <property type="protein sequence ID" value="GHC98566.1"/>
    <property type="molecule type" value="Genomic_DNA"/>
</dbReference>
<dbReference type="InterPro" id="IPR051015">
    <property type="entry name" value="EvgA-like"/>
</dbReference>
<organism evidence="3 4">
    <name type="scientific">Pseudorhodoferax aquiterrae</name>
    <dbReference type="NCBI Taxonomy" id="747304"/>
    <lineage>
        <taxon>Bacteria</taxon>
        <taxon>Pseudomonadati</taxon>
        <taxon>Pseudomonadota</taxon>
        <taxon>Betaproteobacteria</taxon>
        <taxon>Burkholderiales</taxon>
        <taxon>Comamonadaceae</taxon>
    </lineage>
</organism>
<comment type="caution">
    <text evidence="3">The sequence shown here is derived from an EMBL/GenBank/DDBJ whole genome shotgun (WGS) entry which is preliminary data.</text>
</comment>
<dbReference type="SUPFAM" id="SSF52172">
    <property type="entry name" value="CheY-like"/>
    <property type="match status" value="1"/>
</dbReference>